<dbReference type="EMBL" id="OZ035843">
    <property type="protein sequence ID" value="CAL1597336.1"/>
    <property type="molecule type" value="Genomic_DNA"/>
</dbReference>
<evidence type="ECO:0000313" key="2">
    <source>
        <dbReference type="EMBL" id="CAL1597336.1"/>
    </source>
</evidence>
<dbReference type="AlphaFoldDB" id="A0AAV2L797"/>
<protein>
    <submittedName>
        <fullName evidence="2">Uncharacterized protein</fullName>
    </submittedName>
</protein>
<sequence>MSEFSERNPSPGRLHVSAEPLMEQMEEKQEKCDILSLGELMFQFNSPGVPHDETETQLKTEQTSSCEPAKNQEPAPQSCLNQEPAPQSCLNKEPAPQSCLNQEPAPQSCLNQEPAPQSCLNKEPAPQSSLTKPGPKKKRKQKPAKNLQGGLEEPKTPIKSFSTSERGKSPPIAPAQASLSSTETQQRSPDEPISGNKSTLEDLPLVKGDDIKCLLTSFWENLQAEDVSEQKTKAKMEHMFKDLICVSANEVLRALVTRKSLYECSPGKVQVSQTGVKGSLSPVFRTFIKTPSTEEFIALDRVIKLLSTEVALTVNSVLKDNCGFERVSAGGGEGLFHTTENPAPHRC</sequence>
<feature type="region of interest" description="Disordered" evidence="1">
    <location>
        <begin position="1"/>
        <end position="29"/>
    </location>
</feature>
<proteinExistence type="predicted"/>
<gene>
    <name evidence="2" type="ORF">KC01_LOCUS25847</name>
</gene>
<feature type="region of interest" description="Disordered" evidence="1">
    <location>
        <begin position="45"/>
        <end position="201"/>
    </location>
</feature>
<reference evidence="2 3" key="1">
    <citation type="submission" date="2024-04" db="EMBL/GenBank/DDBJ databases">
        <authorList>
            <person name="Waldvogel A.-M."/>
            <person name="Schoenle A."/>
        </authorList>
    </citation>
    <scope>NUCLEOTIDE SEQUENCE [LARGE SCALE GENOMIC DNA]</scope>
</reference>
<accession>A0AAV2L797</accession>
<evidence type="ECO:0000256" key="1">
    <source>
        <dbReference type="SAM" id="MobiDB-lite"/>
    </source>
</evidence>
<evidence type="ECO:0000313" key="3">
    <source>
        <dbReference type="Proteomes" id="UP001497482"/>
    </source>
</evidence>
<organism evidence="2 3">
    <name type="scientific">Knipowitschia caucasica</name>
    <name type="common">Caucasian dwarf goby</name>
    <name type="synonym">Pomatoschistus caucasicus</name>
    <dbReference type="NCBI Taxonomy" id="637954"/>
    <lineage>
        <taxon>Eukaryota</taxon>
        <taxon>Metazoa</taxon>
        <taxon>Chordata</taxon>
        <taxon>Craniata</taxon>
        <taxon>Vertebrata</taxon>
        <taxon>Euteleostomi</taxon>
        <taxon>Actinopterygii</taxon>
        <taxon>Neopterygii</taxon>
        <taxon>Teleostei</taxon>
        <taxon>Neoteleostei</taxon>
        <taxon>Acanthomorphata</taxon>
        <taxon>Gobiaria</taxon>
        <taxon>Gobiiformes</taxon>
        <taxon>Gobioidei</taxon>
        <taxon>Gobiidae</taxon>
        <taxon>Gobiinae</taxon>
        <taxon>Knipowitschia</taxon>
    </lineage>
</organism>
<feature type="compositionally biased region" description="Polar residues" evidence="1">
    <location>
        <begin position="74"/>
        <end position="90"/>
    </location>
</feature>
<keyword evidence="3" id="KW-1185">Reference proteome</keyword>
<feature type="compositionally biased region" description="Basic residues" evidence="1">
    <location>
        <begin position="134"/>
        <end position="143"/>
    </location>
</feature>
<name>A0AAV2L797_KNICA</name>
<dbReference type="Proteomes" id="UP001497482">
    <property type="component" value="Chromosome 21"/>
</dbReference>
<feature type="compositionally biased region" description="Polar residues" evidence="1">
    <location>
        <begin position="177"/>
        <end position="187"/>
    </location>
</feature>
<feature type="compositionally biased region" description="Polar residues" evidence="1">
    <location>
        <begin position="98"/>
        <end position="131"/>
    </location>
</feature>